<reference evidence="3" key="1">
    <citation type="submission" date="2016-11" db="EMBL/GenBank/DDBJ databases">
        <authorList>
            <person name="Varghese N."/>
            <person name="Submissions S."/>
        </authorList>
    </citation>
    <scope>NUCLEOTIDE SEQUENCE [LARGE SCALE GENOMIC DNA]</scope>
    <source>
        <strain evidence="3">GAS401</strain>
    </source>
</reference>
<protein>
    <recommendedName>
        <fullName evidence="4">SMP-30/Gluconolaconase/LRE-like region-containing protein</fullName>
    </recommendedName>
</protein>
<dbReference type="AlphaFoldDB" id="A0A1M7SSG2"/>
<proteinExistence type="predicted"/>
<name>A0A1M7SSG2_9BRAD</name>
<dbReference type="EMBL" id="LT670849">
    <property type="protein sequence ID" value="SHN61316.1"/>
    <property type="molecule type" value="Genomic_DNA"/>
</dbReference>
<feature type="signal peptide" evidence="1">
    <location>
        <begin position="1"/>
        <end position="29"/>
    </location>
</feature>
<keyword evidence="1" id="KW-0732">Signal</keyword>
<dbReference type="OrthoDB" id="517707at2"/>
<evidence type="ECO:0000313" key="2">
    <source>
        <dbReference type="EMBL" id="SHN61316.1"/>
    </source>
</evidence>
<accession>A0A1M7SSG2</accession>
<organism evidence="2 3">
    <name type="scientific">Bradyrhizobium erythrophlei</name>
    <dbReference type="NCBI Taxonomy" id="1437360"/>
    <lineage>
        <taxon>Bacteria</taxon>
        <taxon>Pseudomonadati</taxon>
        <taxon>Pseudomonadota</taxon>
        <taxon>Alphaproteobacteria</taxon>
        <taxon>Hyphomicrobiales</taxon>
        <taxon>Nitrobacteraceae</taxon>
        <taxon>Bradyrhizobium</taxon>
    </lineage>
</organism>
<dbReference type="Proteomes" id="UP000184096">
    <property type="component" value="Chromosome I"/>
</dbReference>
<sequence>MPANRHTSKTFASVLSLAAAIVLGAAAHAADPKLVVTTDPGSDPESVTLAPDGSLILGSAAKPVIYRARKGETEGKVFIDVAATEGNVSFLGVLADAPTNTLWACQIIGTGKNRHSILRSFDLESGAPKLRWPLPGEINLCNDFVVGPDKALYVADTFGSKIFRLKPGASEPELLIEDRTLDGVDGITFLGSELYVNNMISNNLYRIPLDSSGKAGAPVQIWPDHPIKGPDGMRAANGKLYLTENRNGRASMVTVNGDQATVVPILEGLTRPTAIEPAGDTLWVGDRAKDKAIAIPMPK</sequence>
<gene>
    <name evidence="2" type="ORF">SAMN05444170_0106</name>
</gene>
<evidence type="ECO:0000256" key="1">
    <source>
        <dbReference type="SAM" id="SignalP"/>
    </source>
</evidence>
<feature type="chain" id="PRO_5013382905" description="SMP-30/Gluconolaconase/LRE-like region-containing protein" evidence="1">
    <location>
        <begin position="30"/>
        <end position="299"/>
    </location>
</feature>
<dbReference type="InterPro" id="IPR011042">
    <property type="entry name" value="6-blade_b-propeller_TolB-like"/>
</dbReference>
<dbReference type="Gene3D" id="2.120.10.30">
    <property type="entry name" value="TolB, C-terminal domain"/>
    <property type="match status" value="1"/>
</dbReference>
<dbReference type="SUPFAM" id="SSF63829">
    <property type="entry name" value="Calcium-dependent phosphotriesterase"/>
    <property type="match status" value="1"/>
</dbReference>
<dbReference type="RefSeq" id="WP_072815867.1">
    <property type="nucleotide sequence ID" value="NZ_LT670849.1"/>
</dbReference>
<keyword evidence="3" id="KW-1185">Reference proteome</keyword>
<evidence type="ECO:0008006" key="4">
    <source>
        <dbReference type="Google" id="ProtNLM"/>
    </source>
</evidence>
<evidence type="ECO:0000313" key="3">
    <source>
        <dbReference type="Proteomes" id="UP000184096"/>
    </source>
</evidence>